<dbReference type="PANTHER" id="PTHR44846">
    <property type="entry name" value="MANNOSYL-D-GLYCERATE TRANSPORT/METABOLISM SYSTEM REPRESSOR MNGR-RELATED"/>
    <property type="match status" value="1"/>
</dbReference>
<dbReference type="Pfam" id="PF00392">
    <property type="entry name" value="GntR"/>
    <property type="match status" value="1"/>
</dbReference>
<dbReference type="SUPFAM" id="SSF46785">
    <property type="entry name" value="Winged helix' DNA-binding domain"/>
    <property type="match status" value="1"/>
</dbReference>
<evidence type="ECO:0000256" key="1">
    <source>
        <dbReference type="ARBA" id="ARBA00023015"/>
    </source>
</evidence>
<dbReference type="PRINTS" id="PR00035">
    <property type="entry name" value="HTHGNTR"/>
</dbReference>
<dbReference type="RefSeq" id="WP_054405151.1">
    <property type="nucleotide sequence ID" value="NZ_LIUT01000008.1"/>
</dbReference>
<dbReference type="InterPro" id="IPR000524">
    <property type="entry name" value="Tscrpt_reg_HTH_GntR"/>
</dbReference>
<dbReference type="InterPro" id="IPR036388">
    <property type="entry name" value="WH-like_DNA-bd_sf"/>
</dbReference>
<dbReference type="Proteomes" id="UP000036932">
    <property type="component" value="Unassembled WGS sequence"/>
</dbReference>
<evidence type="ECO:0000259" key="5">
    <source>
        <dbReference type="PROSITE" id="PS50949"/>
    </source>
</evidence>
<dbReference type="Gene3D" id="1.10.10.10">
    <property type="entry name" value="Winged helix-like DNA-binding domain superfamily/Winged helix DNA-binding domain"/>
    <property type="match status" value="1"/>
</dbReference>
<evidence type="ECO:0000256" key="2">
    <source>
        <dbReference type="ARBA" id="ARBA00023125"/>
    </source>
</evidence>
<dbReference type="AlphaFoldDB" id="A0A0M1N1S5"/>
<evidence type="ECO:0000256" key="3">
    <source>
        <dbReference type="ARBA" id="ARBA00023163"/>
    </source>
</evidence>
<dbReference type="GO" id="GO:0045892">
    <property type="term" value="P:negative regulation of DNA-templated transcription"/>
    <property type="evidence" value="ECO:0007669"/>
    <property type="project" value="TreeGrafter"/>
</dbReference>
<gene>
    <name evidence="6" type="ORF">AM231_25345</name>
</gene>
<dbReference type="PROSITE" id="PS50949">
    <property type="entry name" value="HTH_GNTR"/>
    <property type="match status" value="1"/>
</dbReference>
<accession>A0A0M1N1S5</accession>
<name>A0A0M1N1S5_9BACL</name>
<sequence>MEIRFDGLQRGKKPLYIDVYDKLYVLIQDGTFPKGSKLPTETELAKMFGVSRMTLRQALALLQDDGLVKSIHGKGNFITTAQGNRETTVGLEKMGHPLYKCHTETIDEVEMSFRLDLESDYTQQVLGRKAAAVVAFERWYKSEGSIVAFAFTFMAIETVSELNVDLQDKKQVLDMLEEKVYELANTATIEIKHSTVANPLSQNHKLSGGPECDLILESVFLNNKYPLIYNKFYIPKEFSQIRINAAK</sequence>
<keyword evidence="1" id="KW-0805">Transcription regulation</keyword>
<dbReference type="SMART" id="SM00345">
    <property type="entry name" value="HTH_GNTR"/>
    <property type="match status" value="1"/>
</dbReference>
<keyword evidence="3" id="KW-0804">Transcription</keyword>
<feature type="domain" description="HTH gntR-type" evidence="5">
    <location>
        <begin position="13"/>
        <end position="81"/>
    </location>
</feature>
<dbReference type="PANTHER" id="PTHR44846:SF1">
    <property type="entry name" value="MANNOSYL-D-GLYCERATE TRANSPORT_METABOLISM SYSTEM REPRESSOR MNGR-RELATED"/>
    <property type="match status" value="1"/>
</dbReference>
<comment type="caution">
    <text evidence="6">The sequence shown here is derived from an EMBL/GenBank/DDBJ whole genome shotgun (WGS) entry which is preliminary data.</text>
</comment>
<organism evidence="6 7">
    <name type="scientific">Paenibacillus solani</name>
    <dbReference type="NCBI Taxonomy" id="1705565"/>
    <lineage>
        <taxon>Bacteria</taxon>
        <taxon>Bacillati</taxon>
        <taxon>Bacillota</taxon>
        <taxon>Bacilli</taxon>
        <taxon>Bacillales</taxon>
        <taxon>Paenibacillaceae</taxon>
        <taxon>Paenibacillus</taxon>
    </lineage>
</organism>
<dbReference type="InterPro" id="IPR050679">
    <property type="entry name" value="Bact_HTH_transcr_reg"/>
</dbReference>
<evidence type="ECO:0000313" key="7">
    <source>
        <dbReference type="Proteomes" id="UP000036932"/>
    </source>
</evidence>
<dbReference type="OrthoDB" id="9815017at2"/>
<keyword evidence="7" id="KW-1185">Reference proteome</keyword>
<feature type="coiled-coil region" evidence="4">
    <location>
        <begin position="159"/>
        <end position="186"/>
    </location>
</feature>
<keyword evidence="2" id="KW-0238">DNA-binding</keyword>
<dbReference type="EMBL" id="LIUT01000008">
    <property type="protein sequence ID" value="KOR75980.1"/>
    <property type="molecule type" value="Genomic_DNA"/>
</dbReference>
<protein>
    <submittedName>
        <fullName evidence="6">GntR family transcriptional regulator</fullName>
    </submittedName>
</protein>
<dbReference type="InterPro" id="IPR036390">
    <property type="entry name" value="WH_DNA-bd_sf"/>
</dbReference>
<evidence type="ECO:0000313" key="6">
    <source>
        <dbReference type="EMBL" id="KOR75980.1"/>
    </source>
</evidence>
<dbReference type="PATRIC" id="fig|1705565.3.peg.1256"/>
<dbReference type="CDD" id="cd07377">
    <property type="entry name" value="WHTH_GntR"/>
    <property type="match status" value="1"/>
</dbReference>
<dbReference type="GO" id="GO:0003700">
    <property type="term" value="F:DNA-binding transcription factor activity"/>
    <property type="evidence" value="ECO:0007669"/>
    <property type="project" value="InterPro"/>
</dbReference>
<keyword evidence="4" id="KW-0175">Coiled coil</keyword>
<evidence type="ECO:0000256" key="4">
    <source>
        <dbReference type="SAM" id="Coils"/>
    </source>
</evidence>
<dbReference type="GO" id="GO:0003677">
    <property type="term" value="F:DNA binding"/>
    <property type="evidence" value="ECO:0007669"/>
    <property type="project" value="UniProtKB-KW"/>
</dbReference>
<proteinExistence type="predicted"/>
<reference evidence="7" key="1">
    <citation type="submission" date="2015-08" db="EMBL/GenBank/DDBJ databases">
        <title>Genome sequencing project for genomic taxonomy and phylogenomics of Bacillus-like bacteria.</title>
        <authorList>
            <person name="Liu B."/>
            <person name="Wang J."/>
            <person name="Zhu Y."/>
            <person name="Liu G."/>
            <person name="Chen Q."/>
            <person name="Chen Z."/>
            <person name="Lan J."/>
            <person name="Che J."/>
            <person name="Ge C."/>
            <person name="Shi H."/>
            <person name="Pan Z."/>
            <person name="Liu X."/>
        </authorList>
    </citation>
    <scope>NUCLEOTIDE SEQUENCE [LARGE SCALE GENOMIC DNA]</scope>
    <source>
        <strain evidence="7">FJAT-22460</strain>
    </source>
</reference>